<dbReference type="Proteomes" id="UP000683213">
    <property type="component" value="Unassembled WGS sequence"/>
</dbReference>
<feature type="transmembrane region" description="Helical" evidence="1">
    <location>
        <begin position="43"/>
        <end position="64"/>
    </location>
</feature>
<protein>
    <submittedName>
        <fullName evidence="2">Uncharacterized protein</fullName>
    </submittedName>
</protein>
<dbReference type="EMBL" id="JAGVWF010000003">
    <property type="protein sequence ID" value="MBS3058844.1"/>
    <property type="molecule type" value="Genomic_DNA"/>
</dbReference>
<dbReference type="Proteomes" id="UP000577419">
    <property type="component" value="Unassembled WGS sequence"/>
</dbReference>
<name>A0A7J4IW06_9ARCH</name>
<evidence type="ECO:0000313" key="4">
    <source>
        <dbReference type="Proteomes" id="UP000577419"/>
    </source>
</evidence>
<comment type="caution">
    <text evidence="2">The sequence shown here is derived from an EMBL/GenBank/DDBJ whole genome shotgun (WGS) entry which is preliminary data.</text>
</comment>
<keyword evidence="1" id="KW-0812">Transmembrane</keyword>
<reference evidence="2" key="1">
    <citation type="journal article" date="2020" name="bioRxiv">
        <title>A rank-normalized archaeal taxonomy based on genome phylogeny resolves widespread incomplete and uneven classifications.</title>
        <authorList>
            <person name="Rinke C."/>
            <person name="Chuvochina M."/>
            <person name="Mussig A.J."/>
            <person name="Chaumeil P.-A."/>
            <person name="Waite D.W."/>
            <person name="Whitman W.B."/>
            <person name="Parks D.H."/>
            <person name="Hugenholtz P."/>
        </authorList>
    </citation>
    <scope>NUCLEOTIDE SEQUENCE</scope>
    <source>
        <strain evidence="2">UBA10011</strain>
    </source>
</reference>
<gene>
    <name evidence="2" type="ORF">HA237_00905</name>
    <name evidence="3" type="ORF">J4224_00270</name>
</gene>
<keyword evidence="1" id="KW-0472">Membrane</keyword>
<dbReference type="EMBL" id="DUFG01000005">
    <property type="protein sequence ID" value="HIH07907.1"/>
    <property type="molecule type" value="Genomic_DNA"/>
</dbReference>
<reference evidence="3" key="2">
    <citation type="submission" date="2021-03" db="EMBL/GenBank/DDBJ databases">
        <authorList>
            <person name="Jaffe A."/>
        </authorList>
    </citation>
    <scope>NUCLEOTIDE SEQUENCE</scope>
    <source>
        <strain evidence="3">RIFCSPHIGHO2_01_FULL_GW2011_AR10_43_9</strain>
    </source>
</reference>
<dbReference type="AlphaFoldDB" id="A0A7J4IW06"/>
<accession>A0A7J4IW06</accession>
<sequence length="77" mass="8822">MAAEVKNMFAKATFFFIVGVILASLFVWSMINGILLHLSHDFHIAFAYYFIAWVSGVAALTLYWQSKNLFHYAEISK</sequence>
<feature type="transmembrane region" description="Helical" evidence="1">
    <location>
        <begin position="12"/>
        <end position="31"/>
    </location>
</feature>
<keyword evidence="1" id="KW-1133">Transmembrane helix</keyword>
<proteinExistence type="predicted"/>
<organism evidence="2 4">
    <name type="scientific">Candidatus Iainarchaeum sp</name>
    <dbReference type="NCBI Taxonomy" id="3101447"/>
    <lineage>
        <taxon>Archaea</taxon>
        <taxon>Candidatus Iainarchaeota</taxon>
        <taxon>Candidatus Iainarchaeia</taxon>
        <taxon>Candidatus Iainarchaeales</taxon>
        <taxon>Candidatus Iainarchaeaceae</taxon>
        <taxon>Candidatus Iainarchaeum</taxon>
    </lineage>
</organism>
<evidence type="ECO:0000313" key="2">
    <source>
        <dbReference type="EMBL" id="HIH07907.1"/>
    </source>
</evidence>
<evidence type="ECO:0000256" key="1">
    <source>
        <dbReference type="SAM" id="Phobius"/>
    </source>
</evidence>
<evidence type="ECO:0000313" key="3">
    <source>
        <dbReference type="EMBL" id="MBS3058844.1"/>
    </source>
</evidence>
<reference evidence="3" key="3">
    <citation type="submission" date="2021-05" db="EMBL/GenBank/DDBJ databases">
        <title>Protein family content uncovers lineage relationships and bacterial pathway maintenance mechanisms in DPANN archaea.</title>
        <authorList>
            <person name="Castelle C.J."/>
            <person name="Meheust R."/>
            <person name="Jaffe A.L."/>
            <person name="Seitz K."/>
            <person name="Gong X."/>
            <person name="Baker B.J."/>
            <person name="Banfield J.F."/>
        </authorList>
    </citation>
    <scope>NUCLEOTIDE SEQUENCE</scope>
    <source>
        <strain evidence="3">RIFCSPHIGHO2_01_FULL_GW2011_AR10_43_9</strain>
    </source>
</reference>